<dbReference type="EMBL" id="GBRH01170643">
    <property type="protein sequence ID" value="JAE27253.1"/>
    <property type="molecule type" value="Transcribed_RNA"/>
</dbReference>
<reference evidence="1" key="1">
    <citation type="submission" date="2014-09" db="EMBL/GenBank/DDBJ databases">
        <authorList>
            <person name="Magalhaes I.L.F."/>
            <person name="Oliveira U."/>
            <person name="Santos F.R."/>
            <person name="Vidigal T.H.D.A."/>
            <person name="Brescovit A.D."/>
            <person name="Santos A.J."/>
        </authorList>
    </citation>
    <scope>NUCLEOTIDE SEQUENCE</scope>
    <source>
        <tissue evidence="1">Shoot tissue taken approximately 20 cm above the soil surface</tissue>
    </source>
</reference>
<protein>
    <submittedName>
        <fullName evidence="1">Uncharacterized protein</fullName>
    </submittedName>
</protein>
<name>A0A0A9H2Z1_ARUDO</name>
<reference evidence="1" key="2">
    <citation type="journal article" date="2015" name="Data Brief">
        <title>Shoot transcriptome of the giant reed, Arundo donax.</title>
        <authorList>
            <person name="Barrero R.A."/>
            <person name="Guerrero F.D."/>
            <person name="Moolhuijzen P."/>
            <person name="Goolsby J.A."/>
            <person name="Tidwell J."/>
            <person name="Bellgard S.E."/>
            <person name="Bellgard M.I."/>
        </authorList>
    </citation>
    <scope>NUCLEOTIDE SEQUENCE</scope>
    <source>
        <tissue evidence="1">Shoot tissue taken approximately 20 cm above the soil surface</tissue>
    </source>
</reference>
<sequence>MYCSITDHGFVIMLTFSL</sequence>
<accession>A0A0A9H2Z1</accession>
<proteinExistence type="predicted"/>
<organism evidence="1">
    <name type="scientific">Arundo donax</name>
    <name type="common">Giant reed</name>
    <name type="synonym">Donax arundinaceus</name>
    <dbReference type="NCBI Taxonomy" id="35708"/>
    <lineage>
        <taxon>Eukaryota</taxon>
        <taxon>Viridiplantae</taxon>
        <taxon>Streptophyta</taxon>
        <taxon>Embryophyta</taxon>
        <taxon>Tracheophyta</taxon>
        <taxon>Spermatophyta</taxon>
        <taxon>Magnoliopsida</taxon>
        <taxon>Liliopsida</taxon>
        <taxon>Poales</taxon>
        <taxon>Poaceae</taxon>
        <taxon>PACMAD clade</taxon>
        <taxon>Arundinoideae</taxon>
        <taxon>Arundineae</taxon>
        <taxon>Arundo</taxon>
    </lineage>
</organism>
<dbReference type="AlphaFoldDB" id="A0A0A9H2Z1"/>
<evidence type="ECO:0000313" key="1">
    <source>
        <dbReference type="EMBL" id="JAE27253.1"/>
    </source>
</evidence>